<dbReference type="PANTHER" id="PTHR30126">
    <property type="entry name" value="HTH-TYPE TRANSCRIPTIONAL REGULATOR"/>
    <property type="match status" value="1"/>
</dbReference>
<dbReference type="PRINTS" id="PR00039">
    <property type="entry name" value="HTHLYSR"/>
</dbReference>
<dbReference type="Gene3D" id="3.40.190.10">
    <property type="entry name" value="Periplasmic binding protein-like II"/>
    <property type="match status" value="2"/>
</dbReference>
<dbReference type="PROSITE" id="PS50931">
    <property type="entry name" value="HTH_LYSR"/>
    <property type="match status" value="2"/>
</dbReference>
<dbReference type="SUPFAM" id="SSF53850">
    <property type="entry name" value="Periplasmic binding protein-like II"/>
    <property type="match status" value="1"/>
</dbReference>
<dbReference type="Gene3D" id="1.10.10.10">
    <property type="entry name" value="Winged helix-like DNA-binding domain superfamily/Winged helix DNA-binding domain"/>
    <property type="match status" value="2"/>
</dbReference>
<keyword evidence="4" id="KW-0804">Transcription</keyword>
<organism evidence="6 7">
    <name type="scientific">Xanthomonas boreopolis</name>
    <dbReference type="NCBI Taxonomy" id="86183"/>
    <lineage>
        <taxon>Bacteria</taxon>
        <taxon>Pseudomonadati</taxon>
        <taxon>Pseudomonadota</taxon>
        <taxon>Gammaproteobacteria</taxon>
        <taxon>Lysobacterales</taxon>
        <taxon>Lysobacteraceae</taxon>
        <taxon>Xanthomonas</taxon>
    </lineage>
</organism>
<evidence type="ECO:0000256" key="2">
    <source>
        <dbReference type="ARBA" id="ARBA00023015"/>
    </source>
</evidence>
<feature type="domain" description="HTH lysR-type" evidence="5">
    <location>
        <begin position="6"/>
        <end position="63"/>
    </location>
</feature>
<dbReference type="Pfam" id="PF03466">
    <property type="entry name" value="LysR_substrate"/>
    <property type="match status" value="1"/>
</dbReference>
<keyword evidence="3" id="KW-0238">DNA-binding</keyword>
<accession>A0A919F7S7</accession>
<evidence type="ECO:0000313" key="7">
    <source>
        <dbReference type="Proteomes" id="UP000623958"/>
    </source>
</evidence>
<dbReference type="PANTHER" id="PTHR30126:SF98">
    <property type="entry name" value="HTH-TYPE TRANSCRIPTIONAL ACTIVATOR BAUR"/>
    <property type="match status" value="1"/>
</dbReference>
<dbReference type="SUPFAM" id="SSF46785">
    <property type="entry name" value="Winged helix' DNA-binding domain"/>
    <property type="match status" value="2"/>
</dbReference>
<dbReference type="GO" id="GO:0003700">
    <property type="term" value="F:DNA-binding transcription factor activity"/>
    <property type="evidence" value="ECO:0007669"/>
    <property type="project" value="InterPro"/>
</dbReference>
<comment type="similarity">
    <text evidence="1">Belongs to the LysR transcriptional regulatory family.</text>
</comment>
<dbReference type="GO" id="GO:0000976">
    <property type="term" value="F:transcription cis-regulatory region binding"/>
    <property type="evidence" value="ECO:0007669"/>
    <property type="project" value="TreeGrafter"/>
</dbReference>
<evidence type="ECO:0000313" key="6">
    <source>
        <dbReference type="EMBL" id="GHH53715.1"/>
    </source>
</evidence>
<evidence type="ECO:0000259" key="5">
    <source>
        <dbReference type="PROSITE" id="PS50931"/>
    </source>
</evidence>
<keyword evidence="7" id="KW-1185">Reference proteome</keyword>
<keyword evidence="2" id="KW-0805">Transcription regulation</keyword>
<dbReference type="InterPro" id="IPR000847">
    <property type="entry name" value="LysR_HTH_N"/>
</dbReference>
<dbReference type="Proteomes" id="UP000623958">
    <property type="component" value="Unassembled WGS sequence"/>
</dbReference>
<dbReference type="InterPro" id="IPR005119">
    <property type="entry name" value="LysR_subst-bd"/>
</dbReference>
<feature type="domain" description="HTH lysR-type" evidence="5">
    <location>
        <begin position="103"/>
        <end position="160"/>
    </location>
</feature>
<evidence type="ECO:0000256" key="3">
    <source>
        <dbReference type="ARBA" id="ARBA00023125"/>
    </source>
</evidence>
<dbReference type="RefSeq" id="WP_434029260.1">
    <property type="nucleotide sequence ID" value="NZ_BNBA01000013.1"/>
</dbReference>
<gene>
    <name evidence="6" type="primary">fldY</name>
    <name evidence="6" type="ORF">GCM10009090_19460</name>
</gene>
<comment type="caution">
    <text evidence="6">The sequence shown here is derived from an EMBL/GenBank/DDBJ whole genome shotgun (WGS) entry which is preliminary data.</text>
</comment>
<dbReference type="AlphaFoldDB" id="A0A919F7S7"/>
<proteinExistence type="inferred from homology"/>
<dbReference type="Pfam" id="PF00126">
    <property type="entry name" value="HTH_1"/>
    <property type="match status" value="2"/>
</dbReference>
<reference evidence="6" key="2">
    <citation type="submission" date="2020-09" db="EMBL/GenBank/DDBJ databases">
        <authorList>
            <person name="Sun Q."/>
            <person name="Ohkuma M."/>
        </authorList>
    </citation>
    <scope>NUCLEOTIDE SEQUENCE</scope>
    <source>
        <strain evidence="6">JCM 13306</strain>
    </source>
</reference>
<dbReference type="InterPro" id="IPR036388">
    <property type="entry name" value="WH-like_DNA-bd_sf"/>
</dbReference>
<name>A0A919F7S7_9XANT</name>
<protein>
    <submittedName>
        <fullName evidence="6">Transcriptional regulator</fullName>
    </submittedName>
</protein>
<evidence type="ECO:0000256" key="1">
    <source>
        <dbReference type="ARBA" id="ARBA00009437"/>
    </source>
</evidence>
<dbReference type="InterPro" id="IPR036390">
    <property type="entry name" value="WH_DNA-bd_sf"/>
</dbReference>
<reference evidence="6" key="1">
    <citation type="journal article" date="2014" name="Int. J. Syst. Evol. Microbiol.">
        <title>Complete genome sequence of Corynebacterium casei LMG S-19264T (=DSM 44701T), isolated from a smear-ripened cheese.</title>
        <authorList>
            <consortium name="US DOE Joint Genome Institute (JGI-PGF)"/>
            <person name="Walter F."/>
            <person name="Albersmeier A."/>
            <person name="Kalinowski J."/>
            <person name="Ruckert C."/>
        </authorList>
    </citation>
    <scope>NUCLEOTIDE SEQUENCE</scope>
    <source>
        <strain evidence="6">JCM 13306</strain>
    </source>
</reference>
<evidence type="ECO:0000256" key="4">
    <source>
        <dbReference type="ARBA" id="ARBA00023163"/>
    </source>
</evidence>
<dbReference type="EMBL" id="BNBA01000013">
    <property type="protein sequence ID" value="GHH53715.1"/>
    <property type="molecule type" value="Genomic_DNA"/>
</dbReference>
<sequence length="423" mass="45959">MIGSGLNLRHLHALAAVCRAGGISAATAQVNLSQPALTQAVARMEKQLDVALFERLPGGVAPTEAMQLLLPRIERALAYVARGVALARRSQRLPAAQGVERRVTLGQLHALAAVDNAGSFSLAAARAGVSQPAIYRAVQELSGLVEVPLTMRRGKTVQPTPAAGRMLRPVRLALAELAAGLDELAALRSQDAGRVVLGVMPLARSVLLPQVLARFARAYPGASVNVIEGPYAELLGHLREGGLDLLVGALRELPVRDVVQEGLFDDDPVIVARSGHPLARGAFDFARLLDYPWVIAATGAPVRARWERMFRERGLEPPRLRIECGSVLTTRGLLLEDDWLTLMSRDQFLFERRAGLLAELAPAGPSVRRRIGMTTRADWHPTRLQAAFVRTFREVCAERDGWARADRWPFRHGPEEAGALRPV</sequence>